<evidence type="ECO:0000256" key="4">
    <source>
        <dbReference type="SAM" id="MobiDB-lite"/>
    </source>
</evidence>
<organism evidence="6 7">
    <name type="scientific">Amycolatopsis taiwanensis</name>
    <dbReference type="NCBI Taxonomy" id="342230"/>
    <lineage>
        <taxon>Bacteria</taxon>
        <taxon>Bacillati</taxon>
        <taxon>Actinomycetota</taxon>
        <taxon>Actinomycetes</taxon>
        <taxon>Pseudonocardiales</taxon>
        <taxon>Pseudonocardiaceae</taxon>
        <taxon>Amycolatopsis</taxon>
    </lineage>
</organism>
<dbReference type="SUPFAM" id="SSF54665">
    <property type="entry name" value="CO dehydrogenase molybdoprotein N-domain-like"/>
    <property type="match status" value="1"/>
</dbReference>
<dbReference type="InterPro" id="IPR036856">
    <property type="entry name" value="Ald_Oxase/Xan_DH_a/b_sf"/>
</dbReference>
<evidence type="ECO:0000256" key="2">
    <source>
        <dbReference type="ARBA" id="ARBA00023002"/>
    </source>
</evidence>
<gene>
    <name evidence="6" type="ORF">Atai01_57390</name>
</gene>
<dbReference type="GO" id="GO:0016491">
    <property type="term" value="F:oxidoreductase activity"/>
    <property type="evidence" value="ECO:0007669"/>
    <property type="project" value="UniProtKB-KW"/>
</dbReference>
<dbReference type="Pfam" id="PF01315">
    <property type="entry name" value="Ald_Xan_dh_C"/>
    <property type="match status" value="1"/>
</dbReference>
<accession>A0A9W6R6A4</accession>
<keyword evidence="1" id="KW-0500">Molybdenum</keyword>
<name>A0A9W6R6A4_9PSEU</name>
<dbReference type="AlphaFoldDB" id="A0A9W6R6A4"/>
<protein>
    <submittedName>
        <fullName evidence="6">Aldehyde dehydrogenase</fullName>
    </submittedName>
</protein>
<dbReference type="Pfam" id="PF02738">
    <property type="entry name" value="MoCoBD_1"/>
    <property type="match status" value="1"/>
</dbReference>
<evidence type="ECO:0000256" key="3">
    <source>
        <dbReference type="ARBA" id="ARBA00053029"/>
    </source>
</evidence>
<comment type="cofactor">
    <cofactor evidence="3">
        <name>Mo-molybdopterin cytosine dinucleotide</name>
        <dbReference type="ChEBI" id="CHEBI:71308"/>
    </cofactor>
</comment>
<dbReference type="InterPro" id="IPR046867">
    <property type="entry name" value="AldOxase/xan_DH_MoCoBD2"/>
</dbReference>
<dbReference type="InterPro" id="IPR008274">
    <property type="entry name" value="AldOxase/xan_DH_MoCoBD1"/>
</dbReference>
<keyword evidence="7" id="KW-1185">Reference proteome</keyword>
<dbReference type="EMBL" id="BSTI01000015">
    <property type="protein sequence ID" value="GLY69120.1"/>
    <property type="molecule type" value="Genomic_DNA"/>
</dbReference>
<dbReference type="InterPro" id="IPR016208">
    <property type="entry name" value="Ald_Oxase/xanthine_DH-like"/>
</dbReference>
<keyword evidence="2" id="KW-0560">Oxidoreductase</keyword>
<sequence length="794" mass="83521">MVMPGSLLGTEVRRVEDPDLLRGRGTYVDNLRLDGALYVGFVRSPFAHALVNGIDTAEAAKAPGVVAVYTGADLDLPALPVFIEVNPACARQVLTTDRVRFAGEPVAAVIGESVTAVVDALELVDVDYEPLPVAVDMEEALEPDAPVQFSAMESNVAGGQRDEAGATVLDGADVVVRARIENQRVAVAPMEGNAIAVVPAAEGESDFDVTIYVSTQMPHAFQGAVAKVFGWDRDRIRVIAPHVGGAFGGKVGIVAEHAVAIEAARRFGRPVKWTETRSENMQAMPQGRAQVQYAELGLRTDGTIVGLRCRVIGDAGAYAGFGGALADGPTRIMAQGVYNIPQLAYDGLVVLTNTTPTGAFRGAGRPEAAAMLERMMDLAAAELDLDPAEIRRRNFLRPDQFPYTTLTGASYDNGDYDKPLTEALRLAGYDDLRAEQARRIEAGETVLLGIGVSAYVEITGGGAGEYASVQVDTEGRASIKVGTSGHGQGHPTSFAMIVADLLGVPLESVDFRQSDTAEVPRGGGTGGSRSLQLGGSAVREAAELVLRRAKELAANRLEASVDDIVLTEDGQLGVAGVPNAGLTWGQLAQAAEEEGRPLVEEADFKPTGATFPFGAHVSVVEVDTETGFVRPLRHVAVDDCGRVLNPLIVRGQQHGGAVQGIAQALWEQASYDADGNPITATFADYLIPSAADLPDLEAVNTETPTPRNPLGAKGIGESATIGSTPAVQNAVVDALKHLGVRHVDMPASPQRVWRAIRAAGEGEPTLPWREPPAAFETLPVRASGPDRDADEAVA</sequence>
<dbReference type="Pfam" id="PF20256">
    <property type="entry name" value="MoCoBD_2"/>
    <property type="match status" value="1"/>
</dbReference>
<proteinExistence type="predicted"/>
<comment type="caution">
    <text evidence="6">The sequence shown here is derived from an EMBL/GenBank/DDBJ whole genome shotgun (WGS) entry which is preliminary data.</text>
</comment>
<dbReference type="InterPro" id="IPR000674">
    <property type="entry name" value="Ald_Oxase/Xan_DH_a/b"/>
</dbReference>
<dbReference type="SUPFAM" id="SSF56003">
    <property type="entry name" value="Molybdenum cofactor-binding domain"/>
    <property type="match status" value="1"/>
</dbReference>
<dbReference type="PANTHER" id="PTHR11908">
    <property type="entry name" value="XANTHINE DEHYDROGENASE"/>
    <property type="match status" value="1"/>
</dbReference>
<dbReference type="SMART" id="SM01008">
    <property type="entry name" value="Ald_Xan_dh_C"/>
    <property type="match status" value="1"/>
</dbReference>
<dbReference type="FunFam" id="3.30.365.10:FF:000001">
    <property type="entry name" value="Xanthine dehydrogenase oxidase"/>
    <property type="match status" value="1"/>
</dbReference>
<dbReference type="Proteomes" id="UP001165136">
    <property type="component" value="Unassembled WGS sequence"/>
</dbReference>
<evidence type="ECO:0000256" key="1">
    <source>
        <dbReference type="ARBA" id="ARBA00022505"/>
    </source>
</evidence>
<dbReference type="PANTHER" id="PTHR11908:SF132">
    <property type="entry name" value="ALDEHYDE OXIDASE 1-RELATED"/>
    <property type="match status" value="1"/>
</dbReference>
<evidence type="ECO:0000313" key="7">
    <source>
        <dbReference type="Proteomes" id="UP001165136"/>
    </source>
</evidence>
<dbReference type="Gene3D" id="3.30.365.10">
    <property type="entry name" value="Aldehyde oxidase/xanthine dehydrogenase, molybdopterin binding domain"/>
    <property type="match status" value="4"/>
</dbReference>
<dbReference type="Gene3D" id="3.90.1170.50">
    <property type="entry name" value="Aldehyde oxidase/xanthine dehydrogenase, a/b hammerhead"/>
    <property type="match status" value="1"/>
</dbReference>
<feature type="domain" description="Aldehyde oxidase/xanthine dehydrogenase a/b hammerhead" evidence="5">
    <location>
        <begin position="22"/>
        <end position="132"/>
    </location>
</feature>
<reference evidence="6" key="1">
    <citation type="submission" date="2023-03" db="EMBL/GenBank/DDBJ databases">
        <title>Amycolatopsis taiwanensis NBRC 103393.</title>
        <authorList>
            <person name="Ichikawa N."/>
            <person name="Sato H."/>
            <person name="Tonouchi N."/>
        </authorList>
    </citation>
    <scope>NUCLEOTIDE SEQUENCE</scope>
    <source>
        <strain evidence="6">NBRC 103393</strain>
    </source>
</reference>
<evidence type="ECO:0000313" key="6">
    <source>
        <dbReference type="EMBL" id="GLY69120.1"/>
    </source>
</evidence>
<dbReference type="InterPro" id="IPR037165">
    <property type="entry name" value="AldOxase/xan_DH_Mopterin-bd_sf"/>
</dbReference>
<feature type="region of interest" description="Disordered" evidence="4">
    <location>
        <begin position="763"/>
        <end position="794"/>
    </location>
</feature>
<dbReference type="GO" id="GO:0005506">
    <property type="term" value="F:iron ion binding"/>
    <property type="evidence" value="ECO:0007669"/>
    <property type="project" value="InterPro"/>
</dbReference>
<evidence type="ECO:0000259" key="5">
    <source>
        <dbReference type="SMART" id="SM01008"/>
    </source>
</evidence>